<dbReference type="PANTHER" id="PTHR42648:SF11">
    <property type="entry name" value="TRANSPOSON TY4-P GAG-POL POLYPROTEIN"/>
    <property type="match status" value="1"/>
</dbReference>
<keyword evidence="8" id="KW-0239">DNA-directed DNA polymerase</keyword>
<keyword evidence="4" id="KW-0378">Hydrolase</keyword>
<protein>
    <submittedName>
        <fullName evidence="11">Retrovirus-related Pol polyprotein from transposon TNT 1-94</fullName>
    </submittedName>
</protein>
<keyword evidence="2" id="KW-0479">Metal-binding</keyword>
<accession>A0A4Y2WNN6</accession>
<evidence type="ECO:0000256" key="9">
    <source>
        <dbReference type="ARBA" id="ARBA00023172"/>
    </source>
</evidence>
<dbReference type="Gene3D" id="3.30.420.10">
    <property type="entry name" value="Ribonuclease H-like superfamily/Ribonuclease H"/>
    <property type="match status" value="1"/>
</dbReference>
<reference evidence="11 12" key="1">
    <citation type="journal article" date="2019" name="Sci. Rep.">
        <title>Orb-weaving spider Araneus ventricosus genome elucidates the spidroin gene catalogue.</title>
        <authorList>
            <person name="Kono N."/>
            <person name="Nakamura H."/>
            <person name="Ohtoshi R."/>
            <person name="Moran D.A.P."/>
            <person name="Shinohara A."/>
            <person name="Yoshida Y."/>
            <person name="Fujiwara M."/>
            <person name="Mori M."/>
            <person name="Tomita M."/>
            <person name="Arakawa K."/>
        </authorList>
    </citation>
    <scope>NUCLEOTIDE SEQUENCE [LARGE SCALE GENOMIC DNA]</scope>
</reference>
<dbReference type="Proteomes" id="UP000499080">
    <property type="component" value="Unassembled WGS sequence"/>
</dbReference>
<evidence type="ECO:0000256" key="7">
    <source>
        <dbReference type="ARBA" id="ARBA00022918"/>
    </source>
</evidence>
<keyword evidence="12" id="KW-1185">Reference proteome</keyword>
<dbReference type="InterPro" id="IPR057670">
    <property type="entry name" value="SH3_retrovirus"/>
</dbReference>
<dbReference type="GO" id="GO:0003964">
    <property type="term" value="F:RNA-directed DNA polymerase activity"/>
    <property type="evidence" value="ECO:0007669"/>
    <property type="project" value="UniProtKB-KW"/>
</dbReference>
<dbReference type="GO" id="GO:0046872">
    <property type="term" value="F:metal ion binding"/>
    <property type="evidence" value="ECO:0007669"/>
    <property type="project" value="UniProtKB-KW"/>
</dbReference>
<proteinExistence type="predicted"/>
<name>A0A4Y2WNN6_ARAVE</name>
<evidence type="ECO:0000313" key="11">
    <source>
        <dbReference type="EMBL" id="GBO39113.1"/>
    </source>
</evidence>
<dbReference type="SUPFAM" id="SSF53098">
    <property type="entry name" value="Ribonuclease H-like"/>
    <property type="match status" value="1"/>
</dbReference>
<gene>
    <name evidence="11" type="primary">POLX_1132</name>
    <name evidence="11" type="ORF">AVEN_70406_1</name>
</gene>
<comment type="caution">
    <text evidence="11">The sequence shown here is derived from an EMBL/GenBank/DDBJ whole genome shotgun (WGS) entry which is preliminary data.</text>
</comment>
<keyword evidence="9" id="KW-0233">DNA recombination</keyword>
<dbReference type="AlphaFoldDB" id="A0A4Y2WNN6"/>
<evidence type="ECO:0000256" key="5">
    <source>
        <dbReference type="ARBA" id="ARBA00022842"/>
    </source>
</evidence>
<keyword evidence="8" id="KW-0548">Nucleotidyltransferase</keyword>
<dbReference type="EMBL" id="BGPR01064036">
    <property type="protein sequence ID" value="GBO39113.1"/>
    <property type="molecule type" value="Genomic_DNA"/>
</dbReference>
<keyword evidence="3" id="KW-0255">Endonuclease</keyword>
<feature type="domain" description="Retroviral polymerase SH3-like" evidence="10">
    <location>
        <begin position="74"/>
        <end position="128"/>
    </location>
</feature>
<dbReference type="InterPro" id="IPR039537">
    <property type="entry name" value="Retrotran_Ty1/copia-like"/>
</dbReference>
<dbReference type="GO" id="GO:0003887">
    <property type="term" value="F:DNA-directed DNA polymerase activity"/>
    <property type="evidence" value="ECO:0007669"/>
    <property type="project" value="UniProtKB-KW"/>
</dbReference>
<dbReference type="GO" id="GO:0003676">
    <property type="term" value="F:nucleic acid binding"/>
    <property type="evidence" value="ECO:0007669"/>
    <property type="project" value="InterPro"/>
</dbReference>
<evidence type="ECO:0000256" key="1">
    <source>
        <dbReference type="ARBA" id="ARBA00022722"/>
    </source>
</evidence>
<sequence>MNGVAEKINGDSMDAVRTLLLASGLSPGFWGEEFQCYAYARNRLPHSTDKKTTPYEKWYGRKPNISHFRIFGNLCSYHLPKIYRNKLEPVARKGIFVGYAMNTKGYRVSDLEKRKVTKIKHVKFDESVIGVNGKKRSFSDRSLSDNLGVVERRWRTVS</sequence>
<evidence type="ECO:0000256" key="3">
    <source>
        <dbReference type="ARBA" id="ARBA00022759"/>
    </source>
</evidence>
<dbReference type="Pfam" id="PF25597">
    <property type="entry name" value="SH3_retrovirus"/>
    <property type="match status" value="1"/>
</dbReference>
<evidence type="ECO:0000256" key="4">
    <source>
        <dbReference type="ARBA" id="ARBA00022801"/>
    </source>
</evidence>
<evidence type="ECO:0000313" key="12">
    <source>
        <dbReference type="Proteomes" id="UP000499080"/>
    </source>
</evidence>
<keyword evidence="8" id="KW-0808">Transferase</keyword>
<dbReference type="OrthoDB" id="2783063at2759"/>
<keyword evidence="6" id="KW-0229">DNA integration</keyword>
<dbReference type="GO" id="GO:0006310">
    <property type="term" value="P:DNA recombination"/>
    <property type="evidence" value="ECO:0007669"/>
    <property type="project" value="UniProtKB-KW"/>
</dbReference>
<dbReference type="GO" id="GO:0004519">
    <property type="term" value="F:endonuclease activity"/>
    <property type="evidence" value="ECO:0007669"/>
    <property type="project" value="UniProtKB-KW"/>
</dbReference>
<evidence type="ECO:0000256" key="8">
    <source>
        <dbReference type="ARBA" id="ARBA00022932"/>
    </source>
</evidence>
<keyword evidence="5" id="KW-0460">Magnesium</keyword>
<keyword evidence="1" id="KW-0540">Nuclease</keyword>
<evidence type="ECO:0000256" key="6">
    <source>
        <dbReference type="ARBA" id="ARBA00022908"/>
    </source>
</evidence>
<evidence type="ECO:0000256" key="2">
    <source>
        <dbReference type="ARBA" id="ARBA00022723"/>
    </source>
</evidence>
<dbReference type="GO" id="GO:0015074">
    <property type="term" value="P:DNA integration"/>
    <property type="evidence" value="ECO:0007669"/>
    <property type="project" value="UniProtKB-KW"/>
</dbReference>
<dbReference type="GO" id="GO:0016787">
    <property type="term" value="F:hydrolase activity"/>
    <property type="evidence" value="ECO:0007669"/>
    <property type="project" value="UniProtKB-KW"/>
</dbReference>
<organism evidence="11 12">
    <name type="scientific">Araneus ventricosus</name>
    <name type="common">Orbweaver spider</name>
    <name type="synonym">Epeira ventricosa</name>
    <dbReference type="NCBI Taxonomy" id="182803"/>
    <lineage>
        <taxon>Eukaryota</taxon>
        <taxon>Metazoa</taxon>
        <taxon>Ecdysozoa</taxon>
        <taxon>Arthropoda</taxon>
        <taxon>Chelicerata</taxon>
        <taxon>Arachnida</taxon>
        <taxon>Araneae</taxon>
        <taxon>Araneomorphae</taxon>
        <taxon>Entelegynae</taxon>
        <taxon>Araneoidea</taxon>
        <taxon>Araneidae</taxon>
        <taxon>Araneus</taxon>
    </lineage>
</organism>
<keyword evidence="7" id="KW-0695">RNA-directed DNA polymerase</keyword>
<dbReference type="PANTHER" id="PTHR42648">
    <property type="entry name" value="TRANSPOSASE, PUTATIVE-RELATED"/>
    <property type="match status" value="1"/>
</dbReference>
<evidence type="ECO:0000259" key="10">
    <source>
        <dbReference type="Pfam" id="PF25597"/>
    </source>
</evidence>
<dbReference type="InterPro" id="IPR036397">
    <property type="entry name" value="RNaseH_sf"/>
</dbReference>
<dbReference type="InterPro" id="IPR012337">
    <property type="entry name" value="RNaseH-like_sf"/>
</dbReference>